<dbReference type="Proteomes" id="UP000265864">
    <property type="component" value="Chromosome"/>
</dbReference>
<dbReference type="EMBL" id="CP032482">
    <property type="protein sequence ID" value="AYD44567.1"/>
    <property type="molecule type" value="Genomic_DNA"/>
</dbReference>
<keyword evidence="1" id="KW-1133">Transmembrane helix</keyword>
<name>A0A8D4N506_9GAMM</name>
<reference evidence="2 3" key="1">
    <citation type="submission" date="2018-09" db="EMBL/GenBank/DDBJ databases">
        <title>Yersinia kristensenii subsp. rochesterensis subsp. nov., Isolated from Human Feces.</title>
        <authorList>
            <person name="Cunningham S.A."/>
            <person name="Jeraldo P."/>
            <person name="Patel R."/>
        </authorList>
    </citation>
    <scope>NUCLEOTIDE SEQUENCE [LARGE SCALE GENOMIC DNA]</scope>
    <source>
        <strain evidence="2 3">ATCC BAA-2637</strain>
    </source>
</reference>
<keyword evidence="1" id="KW-0812">Transmembrane</keyword>
<protein>
    <submittedName>
        <fullName evidence="2">Uncharacterized protein</fullName>
    </submittedName>
</protein>
<organism evidence="2 3">
    <name type="scientific">Yersinia rochesterensis</name>
    <dbReference type="NCBI Taxonomy" id="1604335"/>
    <lineage>
        <taxon>Bacteria</taxon>
        <taxon>Pseudomonadati</taxon>
        <taxon>Pseudomonadota</taxon>
        <taxon>Gammaproteobacteria</taxon>
        <taxon>Enterobacterales</taxon>
        <taxon>Yersiniaceae</taxon>
        <taxon>Yersinia</taxon>
    </lineage>
</organism>
<keyword evidence="1" id="KW-0472">Membrane</keyword>
<evidence type="ECO:0000313" key="2">
    <source>
        <dbReference type="EMBL" id="AYD44567.1"/>
    </source>
</evidence>
<evidence type="ECO:0000256" key="1">
    <source>
        <dbReference type="SAM" id="Phobius"/>
    </source>
</evidence>
<dbReference type="AlphaFoldDB" id="A0A8D4N506"/>
<proteinExistence type="predicted"/>
<evidence type="ECO:0000313" key="3">
    <source>
        <dbReference type="Proteomes" id="UP000265864"/>
    </source>
</evidence>
<gene>
    <name evidence="2" type="ORF">DXZ79_13210</name>
</gene>
<accession>A0A8D4N506</accession>
<sequence>MPFFVLFSTLIQPVAPRLKLPVWDLDPIFRYFYTFIASISTIFLANPLPNISQHFTFKEQFSVNQTK</sequence>
<feature type="transmembrane region" description="Helical" evidence="1">
    <location>
        <begin position="29"/>
        <end position="48"/>
    </location>
</feature>